<dbReference type="PANTHER" id="PTHR12307">
    <property type="entry name" value="PROTEIN PHOSPHATASE 1 REGULATORY SUBUNIT"/>
    <property type="match status" value="1"/>
</dbReference>
<name>A0AAJ0MH51_9PEZI</name>
<dbReference type="InterPro" id="IPR038175">
    <property type="entry name" value="CBM21_dom_sf"/>
</dbReference>
<comment type="caution">
    <text evidence="3">The sequence shown here is derived from an EMBL/GenBank/DDBJ whole genome shotgun (WGS) entry which is preliminary data.</text>
</comment>
<feature type="compositionally biased region" description="Low complexity" evidence="1">
    <location>
        <begin position="1"/>
        <end position="24"/>
    </location>
</feature>
<feature type="region of interest" description="Disordered" evidence="1">
    <location>
        <begin position="212"/>
        <end position="270"/>
    </location>
</feature>
<feature type="compositionally biased region" description="Polar residues" evidence="1">
    <location>
        <begin position="708"/>
        <end position="754"/>
    </location>
</feature>
<proteinExistence type="predicted"/>
<keyword evidence="4" id="KW-1185">Reference proteome</keyword>
<gene>
    <name evidence="3" type="ORF">B0T25DRAFT_590151</name>
</gene>
<dbReference type="PANTHER" id="PTHR12307:SF36">
    <property type="entry name" value="GLYCOGEN-BINDING SUBUNIT 76A"/>
    <property type="match status" value="1"/>
</dbReference>
<feature type="region of interest" description="Disordered" evidence="1">
    <location>
        <begin position="1"/>
        <end position="129"/>
    </location>
</feature>
<dbReference type="PROSITE" id="PS51159">
    <property type="entry name" value="CBM21"/>
    <property type="match status" value="1"/>
</dbReference>
<feature type="domain" description="CBM21" evidence="2">
    <location>
        <begin position="338"/>
        <end position="451"/>
    </location>
</feature>
<feature type="compositionally biased region" description="Low complexity" evidence="1">
    <location>
        <begin position="34"/>
        <end position="48"/>
    </location>
</feature>
<evidence type="ECO:0000313" key="3">
    <source>
        <dbReference type="EMBL" id="KAK3358183.1"/>
    </source>
</evidence>
<dbReference type="GO" id="GO:2001069">
    <property type="term" value="F:glycogen binding"/>
    <property type="evidence" value="ECO:0007669"/>
    <property type="project" value="TreeGrafter"/>
</dbReference>
<feature type="compositionally biased region" description="Polar residues" evidence="1">
    <location>
        <begin position="153"/>
        <end position="163"/>
    </location>
</feature>
<organism evidence="3 4">
    <name type="scientific">Lasiosphaeria hispida</name>
    <dbReference type="NCBI Taxonomy" id="260671"/>
    <lineage>
        <taxon>Eukaryota</taxon>
        <taxon>Fungi</taxon>
        <taxon>Dikarya</taxon>
        <taxon>Ascomycota</taxon>
        <taxon>Pezizomycotina</taxon>
        <taxon>Sordariomycetes</taxon>
        <taxon>Sordariomycetidae</taxon>
        <taxon>Sordariales</taxon>
        <taxon>Lasiosphaeriaceae</taxon>
        <taxon>Lasiosphaeria</taxon>
    </lineage>
</organism>
<sequence>MPYTPPSSRSPASSTPSSTPTSPDVSRRPSFHHSPNSSSRPALPRSASYLTKHRRTPSAPGFVSRHTGQPSPEATSEDLKGMMANTSIRQSPPPVTGDRGMPKGAIISPPDSSSDDDELPQRTQDRGRQIEDLKALQVAISQIPQRRSSSPSKNGTVDSNSPSAGDLAILTSQESAIAEGMHHSLSTSSLDDLAIGSSRRFSHARSLTEPNISITPSVENSLTCSEEDSDEEMQRKPQMVRKKSGELVRPALRPPSRRRPSSMPGTPTFSKAVHFDSHLEHVRHFLQVDRPLAVSAGSSPVESYESDTEYPFTTDDRPAPRTPPFEWEIVMNNFPVETLARKALPVRLERVWLSADQKCLIGSIAVANLAFQKSVTCRFTLDYWKTTSEVTAEYMTEIRPVEMPSRDRFNFTIKLSDLTNLESKTLYFCIRYNVGGQEYWDNNGGTNFQADFRKKMLPQNGKKGVIGAVSRPVNGLPKSTRRPNPQTAPRPKSVPLGNNDFGNNAKLDLDQSFQDYLGDSAPRSIRLKGIKSSANIPSDNLPSRLATPSGQAFANRYDFSASLTAAIQNAKDQLSVKPDGLYMKPSKKATTFMLNMNPPKSVPTIESLAVKAPPPALNKPVAHVSDTDSPSASISSSSYEELVHKYCFFGSKQSGLPRFDGADDSTKSTNSSNSPSYEGSPVQMVNYQHYHSGTQHHSLHPKDPNPYFHQSSFATIGASPSESPLRSFSPQRIDSPMRPSNLSSQAAGRSSPPATSVDDFVHFAGTSSDEYPYHHLHDRFPFSSPDAHSATAIRG</sequence>
<reference evidence="3" key="2">
    <citation type="submission" date="2023-06" db="EMBL/GenBank/DDBJ databases">
        <authorList>
            <consortium name="Lawrence Berkeley National Laboratory"/>
            <person name="Haridas S."/>
            <person name="Hensen N."/>
            <person name="Bonometti L."/>
            <person name="Westerberg I."/>
            <person name="Brannstrom I.O."/>
            <person name="Guillou S."/>
            <person name="Cros-Aarteil S."/>
            <person name="Calhoun S."/>
            <person name="Kuo A."/>
            <person name="Mondo S."/>
            <person name="Pangilinan J."/>
            <person name="Riley R."/>
            <person name="Labutti K."/>
            <person name="Andreopoulos B."/>
            <person name="Lipzen A."/>
            <person name="Chen C."/>
            <person name="Yanf M."/>
            <person name="Daum C."/>
            <person name="Ng V."/>
            <person name="Clum A."/>
            <person name="Steindorff A."/>
            <person name="Ohm R."/>
            <person name="Martin F."/>
            <person name="Silar P."/>
            <person name="Natvig D."/>
            <person name="Lalanne C."/>
            <person name="Gautier V."/>
            <person name="Ament-Velasquez S.L."/>
            <person name="Kruys A."/>
            <person name="Hutchinson M.I."/>
            <person name="Powell A.J."/>
            <person name="Barry K."/>
            <person name="Miller A.N."/>
            <person name="Grigoriev I.V."/>
            <person name="Debuchy R."/>
            <person name="Gladieux P."/>
            <person name="Thoren M.H."/>
            <person name="Johannesson H."/>
        </authorList>
    </citation>
    <scope>NUCLEOTIDE SEQUENCE</scope>
    <source>
        <strain evidence="3">CBS 955.72</strain>
    </source>
</reference>
<evidence type="ECO:0000256" key="1">
    <source>
        <dbReference type="SAM" id="MobiDB-lite"/>
    </source>
</evidence>
<feature type="compositionally biased region" description="Polar residues" evidence="1">
    <location>
        <begin position="212"/>
        <end position="224"/>
    </location>
</feature>
<dbReference type="AlphaFoldDB" id="A0AAJ0MH51"/>
<reference evidence="3" key="1">
    <citation type="journal article" date="2023" name="Mol. Phylogenet. Evol.">
        <title>Genome-scale phylogeny and comparative genomics of the fungal order Sordariales.</title>
        <authorList>
            <person name="Hensen N."/>
            <person name="Bonometti L."/>
            <person name="Westerberg I."/>
            <person name="Brannstrom I.O."/>
            <person name="Guillou S."/>
            <person name="Cros-Aarteil S."/>
            <person name="Calhoun S."/>
            <person name="Haridas S."/>
            <person name="Kuo A."/>
            <person name="Mondo S."/>
            <person name="Pangilinan J."/>
            <person name="Riley R."/>
            <person name="LaButti K."/>
            <person name="Andreopoulos B."/>
            <person name="Lipzen A."/>
            <person name="Chen C."/>
            <person name="Yan M."/>
            <person name="Daum C."/>
            <person name="Ng V."/>
            <person name="Clum A."/>
            <person name="Steindorff A."/>
            <person name="Ohm R.A."/>
            <person name="Martin F."/>
            <person name="Silar P."/>
            <person name="Natvig D.O."/>
            <person name="Lalanne C."/>
            <person name="Gautier V."/>
            <person name="Ament-Velasquez S.L."/>
            <person name="Kruys A."/>
            <person name="Hutchinson M.I."/>
            <person name="Powell A.J."/>
            <person name="Barry K."/>
            <person name="Miller A.N."/>
            <person name="Grigoriev I.V."/>
            <person name="Debuchy R."/>
            <person name="Gladieux P."/>
            <person name="Hiltunen Thoren M."/>
            <person name="Johannesson H."/>
        </authorList>
    </citation>
    <scope>NUCLEOTIDE SEQUENCE</scope>
    <source>
        <strain evidence="3">CBS 955.72</strain>
    </source>
</reference>
<dbReference type="Proteomes" id="UP001275084">
    <property type="component" value="Unassembled WGS sequence"/>
</dbReference>
<feature type="compositionally biased region" description="Polar residues" evidence="1">
    <location>
        <begin position="683"/>
        <end position="696"/>
    </location>
</feature>
<dbReference type="InterPro" id="IPR050782">
    <property type="entry name" value="PP1_regulatory_subunit_3"/>
</dbReference>
<dbReference type="GO" id="GO:0005979">
    <property type="term" value="P:regulation of glycogen biosynthetic process"/>
    <property type="evidence" value="ECO:0007669"/>
    <property type="project" value="TreeGrafter"/>
</dbReference>
<protein>
    <submittedName>
        <fullName evidence="3">Phosphatase regulatory subunit-domain-containing protein</fullName>
    </submittedName>
</protein>
<feature type="region of interest" description="Disordered" evidence="1">
    <location>
        <begin position="297"/>
        <end position="318"/>
    </location>
</feature>
<dbReference type="Gene3D" id="2.60.40.2440">
    <property type="entry name" value="Carbohydrate binding type-21 domain"/>
    <property type="match status" value="1"/>
</dbReference>
<dbReference type="Pfam" id="PF03370">
    <property type="entry name" value="CBM_21"/>
    <property type="match status" value="1"/>
</dbReference>
<feature type="compositionally biased region" description="Low complexity" evidence="1">
    <location>
        <begin position="667"/>
        <end position="676"/>
    </location>
</feature>
<feature type="region of interest" description="Disordered" evidence="1">
    <location>
        <begin position="141"/>
        <end position="165"/>
    </location>
</feature>
<dbReference type="EMBL" id="JAUIQD010000003">
    <property type="protein sequence ID" value="KAK3358183.1"/>
    <property type="molecule type" value="Genomic_DNA"/>
</dbReference>
<evidence type="ECO:0000313" key="4">
    <source>
        <dbReference type="Proteomes" id="UP001275084"/>
    </source>
</evidence>
<feature type="compositionally biased region" description="Low complexity" evidence="1">
    <location>
        <begin position="141"/>
        <end position="152"/>
    </location>
</feature>
<feature type="region of interest" description="Disordered" evidence="1">
    <location>
        <begin position="659"/>
        <end position="755"/>
    </location>
</feature>
<feature type="compositionally biased region" description="Basic and acidic residues" evidence="1">
    <location>
        <begin position="119"/>
        <end position="129"/>
    </location>
</feature>
<feature type="region of interest" description="Disordered" evidence="1">
    <location>
        <begin position="467"/>
        <end position="501"/>
    </location>
</feature>
<evidence type="ECO:0000259" key="2">
    <source>
        <dbReference type="PROSITE" id="PS51159"/>
    </source>
</evidence>
<dbReference type="InterPro" id="IPR005036">
    <property type="entry name" value="CBM21_dom"/>
</dbReference>
<dbReference type="GO" id="GO:0008157">
    <property type="term" value="F:protein phosphatase 1 binding"/>
    <property type="evidence" value="ECO:0007669"/>
    <property type="project" value="TreeGrafter"/>
</dbReference>
<dbReference type="GO" id="GO:0000164">
    <property type="term" value="C:protein phosphatase type 1 complex"/>
    <property type="evidence" value="ECO:0007669"/>
    <property type="project" value="TreeGrafter"/>
</dbReference>
<accession>A0AAJ0MH51</accession>